<evidence type="ECO:0000259" key="2">
    <source>
        <dbReference type="Pfam" id="PF25070"/>
    </source>
</evidence>
<dbReference type="PANTHER" id="PTHR37735:SF1">
    <property type="entry name" value="OS08G0567000 PROTEIN"/>
    <property type="match status" value="1"/>
</dbReference>
<dbReference type="InterPro" id="IPR056696">
    <property type="entry name" value="DUF7794"/>
</dbReference>
<evidence type="ECO:0000256" key="1">
    <source>
        <dbReference type="SAM" id="Phobius"/>
    </source>
</evidence>
<keyword evidence="1" id="KW-1133">Transmembrane helix</keyword>
<organism evidence="3 4">
    <name type="scientific">Citrus x changshan-huyou</name>
    <dbReference type="NCBI Taxonomy" id="2935761"/>
    <lineage>
        <taxon>Eukaryota</taxon>
        <taxon>Viridiplantae</taxon>
        <taxon>Streptophyta</taxon>
        <taxon>Embryophyta</taxon>
        <taxon>Tracheophyta</taxon>
        <taxon>Spermatophyta</taxon>
        <taxon>Magnoliopsida</taxon>
        <taxon>eudicotyledons</taxon>
        <taxon>Gunneridae</taxon>
        <taxon>Pentapetalae</taxon>
        <taxon>rosids</taxon>
        <taxon>malvids</taxon>
        <taxon>Sapindales</taxon>
        <taxon>Rutaceae</taxon>
        <taxon>Aurantioideae</taxon>
        <taxon>Citrus</taxon>
    </lineage>
</organism>
<keyword evidence="1" id="KW-0472">Membrane</keyword>
<dbReference type="Pfam" id="PF25070">
    <property type="entry name" value="DUF7794"/>
    <property type="match status" value="1"/>
</dbReference>
<dbReference type="Proteomes" id="UP001428341">
    <property type="component" value="Unassembled WGS sequence"/>
</dbReference>
<feature type="domain" description="DUF7794" evidence="2">
    <location>
        <begin position="80"/>
        <end position="344"/>
    </location>
</feature>
<proteinExistence type="predicted"/>
<dbReference type="AlphaFoldDB" id="A0AAP0QEN4"/>
<dbReference type="PANTHER" id="PTHR37735">
    <property type="entry name" value="OS08G0567000 PROTEIN"/>
    <property type="match status" value="1"/>
</dbReference>
<keyword evidence="1" id="KW-0812">Transmembrane</keyword>
<reference evidence="3 4" key="1">
    <citation type="submission" date="2024-05" db="EMBL/GenBank/DDBJ databases">
        <title>Haplotype-resolved chromosome-level genome assembly of Huyou (Citrus changshanensis).</title>
        <authorList>
            <person name="Miao C."/>
            <person name="Chen W."/>
            <person name="Wu Y."/>
            <person name="Wang L."/>
            <person name="Zhao S."/>
            <person name="Grierson D."/>
            <person name="Xu C."/>
            <person name="Chen K."/>
        </authorList>
    </citation>
    <scope>NUCLEOTIDE SEQUENCE [LARGE SCALE GENOMIC DNA]</scope>
    <source>
        <strain evidence="3">01-14</strain>
        <tissue evidence="3">Leaf</tissue>
    </source>
</reference>
<comment type="caution">
    <text evidence="3">The sequence shown here is derived from an EMBL/GenBank/DDBJ whole genome shotgun (WGS) entry which is preliminary data.</text>
</comment>
<keyword evidence="4" id="KW-1185">Reference proteome</keyword>
<feature type="transmembrane region" description="Helical" evidence="1">
    <location>
        <begin position="390"/>
        <end position="410"/>
    </location>
</feature>
<accession>A0AAP0QEN4</accession>
<evidence type="ECO:0000313" key="4">
    <source>
        <dbReference type="Proteomes" id="UP001428341"/>
    </source>
</evidence>
<evidence type="ECO:0000313" key="3">
    <source>
        <dbReference type="EMBL" id="KAK9183395.1"/>
    </source>
</evidence>
<sequence>MQTAQPNSVFQTKTIVIILKKKNETTSPAIPESDRNFLLLVKPQIRLCFVTMDFPTRRIFHLIVFSSLLCFQIRAQAEPSGSVFFIDNPTRQFIRTPSQNDVAQSPSMSLSEVSAAVSVLLGFAPPASLSADGSSKLNEVLVPNPFDRPRAVFMLEVRGVGDPKLTDDLDNTQLFDAYHSKIIPGPRKADIQIPDEDQVSVVFLDELSEDRTDKEIRNFASWLGGSYVADTLEPLNGELIIPVADGDHVKLHMSKKAEKDFALKLLVLSQNIKRAVDVHEHLAQSIRRPAELMMGSFDGIKALQEQYGLGQQGMKVLLATLSRIFDSLQTAYEGQIVGVVFFNETPSPQSESVLNLMYTSRPSPRMLAETEGSRNATLAAAEVLLVRRTLAWLTGIILIIATLFGIYFLLNMPLTRDTLLYSNVKLD</sequence>
<protein>
    <recommendedName>
        <fullName evidence="2">DUF7794 domain-containing protein</fullName>
    </recommendedName>
</protein>
<gene>
    <name evidence="3" type="ORF">WN944_026547</name>
</gene>
<dbReference type="EMBL" id="JBCGBO010000024">
    <property type="protein sequence ID" value="KAK9183395.1"/>
    <property type="molecule type" value="Genomic_DNA"/>
</dbReference>
<dbReference type="GO" id="GO:0012505">
    <property type="term" value="C:endomembrane system"/>
    <property type="evidence" value="ECO:0007669"/>
    <property type="project" value="TreeGrafter"/>
</dbReference>
<name>A0AAP0QEN4_9ROSI</name>